<dbReference type="EMBL" id="JUFX02000187">
    <property type="protein sequence ID" value="KPH86917.1"/>
    <property type="molecule type" value="Genomic_DNA"/>
</dbReference>
<comment type="caution">
    <text evidence="2">The sequence shown here is derived from an EMBL/GenBank/DDBJ whole genome shotgun (WGS) entry which is preliminary data.</text>
</comment>
<dbReference type="Proteomes" id="UP000031553">
    <property type="component" value="Unassembled WGS sequence"/>
</dbReference>
<name>A0A0N1F8Y2_9PROT</name>
<gene>
    <name evidence="2" type="ORF">GLUCOINTEAF2_0204247</name>
</gene>
<reference evidence="2 3" key="1">
    <citation type="submission" date="2015-07" db="EMBL/GenBank/DDBJ databases">
        <title>Draft Genome Sequence of Komagataeibacter intermedius Strain AF2, Isolated from Kombucha Tea.</title>
        <authorList>
            <person name="Santos R.A."/>
            <person name="Berretta A.A."/>
            <person name="Barud H.S."/>
            <person name="Ribeiro S.J."/>
            <person name="Gonzalez-Garcia L.N."/>
            <person name="Zucchi T.D."/>
            <person name="Goldman G.H."/>
            <person name="Riano-Pachon D.M."/>
        </authorList>
    </citation>
    <scope>NUCLEOTIDE SEQUENCE [LARGE SCALE GENOMIC DNA]</scope>
    <source>
        <strain evidence="2 3">AF2</strain>
    </source>
</reference>
<evidence type="ECO:0000313" key="2">
    <source>
        <dbReference type="EMBL" id="KPH86917.1"/>
    </source>
</evidence>
<evidence type="ECO:0000313" key="3">
    <source>
        <dbReference type="Proteomes" id="UP000031553"/>
    </source>
</evidence>
<dbReference type="AlphaFoldDB" id="A0A0N1F8Y2"/>
<protein>
    <submittedName>
        <fullName evidence="2">Uncharacterized protein</fullName>
    </submittedName>
</protein>
<sequence>MRAVLVATIRVEKAAGRRITQPHRHVQGTDGQVLFHPVADNPPDHATTEQIDDDRQIEPAFGCPDMADISRPFPVGPVSREVAIQKVGHNASLVMAVGRDLVATGAHGPDSVVLHQSANMTFPDNRPGFPEFQGHAGPSAGGVAQGMMFTDMHQYLQIGALALTGRSGCPGPVTTCRDLQDAAGPLDWPLMPMPMDEGEAHGFWLAKNWVAFLGFPSHPAESGSPDEDVHSRGPGYPEARMSARSDGNPLSIYPGWICQYSGQPVAQRNPHGLAFEIFRMLHGLVGLLIRS</sequence>
<accession>A0A0N1F8Y2</accession>
<feature type="region of interest" description="Disordered" evidence="1">
    <location>
        <begin position="220"/>
        <end position="242"/>
    </location>
</feature>
<proteinExistence type="predicted"/>
<dbReference type="AntiFam" id="ANF00009">
    <property type="entry name" value="Shadow ORF (opposite transposase protein)"/>
</dbReference>
<evidence type="ECO:0000256" key="1">
    <source>
        <dbReference type="SAM" id="MobiDB-lite"/>
    </source>
</evidence>
<organism evidence="2 3">
    <name type="scientific">Komagataeibacter intermedius AF2</name>
    <dbReference type="NCBI Taxonomy" id="1458464"/>
    <lineage>
        <taxon>Bacteria</taxon>
        <taxon>Pseudomonadati</taxon>
        <taxon>Pseudomonadota</taxon>
        <taxon>Alphaproteobacteria</taxon>
        <taxon>Acetobacterales</taxon>
        <taxon>Acetobacteraceae</taxon>
        <taxon>Komagataeibacter</taxon>
    </lineage>
</organism>